<dbReference type="AlphaFoldDB" id="A0A0G0NVJ4"/>
<evidence type="ECO:0000313" key="1">
    <source>
        <dbReference type="EMBL" id="KKQ89909.1"/>
    </source>
</evidence>
<accession>A0A0G0NVJ4</accession>
<reference evidence="1 2" key="1">
    <citation type="journal article" date="2015" name="Nature">
        <title>rRNA introns, odd ribosomes, and small enigmatic genomes across a large radiation of phyla.</title>
        <authorList>
            <person name="Brown C.T."/>
            <person name="Hug L.A."/>
            <person name="Thomas B.C."/>
            <person name="Sharon I."/>
            <person name="Castelle C.J."/>
            <person name="Singh A."/>
            <person name="Wilkins M.J."/>
            <person name="Williams K.H."/>
            <person name="Banfield J.F."/>
        </authorList>
    </citation>
    <scope>NUCLEOTIDE SEQUENCE [LARGE SCALE GENOMIC DNA]</scope>
</reference>
<protein>
    <submittedName>
        <fullName evidence="1">Uncharacterized protein</fullName>
    </submittedName>
</protein>
<organism evidence="1 2">
    <name type="scientific">Candidatus Curtissbacteria bacterium GW2011_GWC2_38_9</name>
    <dbReference type="NCBI Taxonomy" id="1618414"/>
    <lineage>
        <taxon>Bacteria</taxon>
        <taxon>Candidatus Curtissiibacteriota</taxon>
    </lineage>
</organism>
<comment type="caution">
    <text evidence="1">The sequence shown here is derived from an EMBL/GenBank/DDBJ whole genome shotgun (WGS) entry which is preliminary data.</text>
</comment>
<dbReference type="EMBL" id="LBVP01000006">
    <property type="protein sequence ID" value="KKQ89909.1"/>
    <property type="molecule type" value="Genomic_DNA"/>
</dbReference>
<evidence type="ECO:0000313" key="2">
    <source>
        <dbReference type="Proteomes" id="UP000034893"/>
    </source>
</evidence>
<gene>
    <name evidence="1" type="ORF">UT12_C0006G0017</name>
</gene>
<sequence length="233" mass="26473">MSALTIVRKVVFRSVGEFFANPDIAAMCQLNPVSAAVSTYFGGTYQQEQFENLASFIDLINAKLRNIENQKIDQKFLESSDGKRIIGKIFRDIARDNRIEKLTAMANLTVNLFQKSKLNVDEREIYVDILDALNVLQLSILQRAMIEIKQRAADPKSTPHKGFSWEKLHKEYESKGITGALLLQSIRVLESNGLVNQNNADVQEENQTHFVTFFGEQFYAFITDSIAFDNLNL</sequence>
<dbReference type="Proteomes" id="UP000034893">
    <property type="component" value="Unassembled WGS sequence"/>
</dbReference>
<proteinExistence type="predicted"/>
<name>A0A0G0NVJ4_9BACT</name>